<dbReference type="AlphaFoldDB" id="A0A2H0V588"/>
<dbReference type="CDD" id="cd00462">
    <property type="entry name" value="PTH"/>
    <property type="match status" value="1"/>
</dbReference>
<evidence type="ECO:0000256" key="5">
    <source>
        <dbReference type="ARBA" id="ARBA00038063"/>
    </source>
</evidence>
<dbReference type="InterPro" id="IPR036416">
    <property type="entry name" value="Pept_tRNA_hydro_sf"/>
</dbReference>
<evidence type="ECO:0000256" key="2">
    <source>
        <dbReference type="ARBA" id="ARBA00022555"/>
    </source>
</evidence>
<dbReference type="Gene3D" id="3.40.50.1470">
    <property type="entry name" value="Peptidyl-tRNA hydrolase"/>
    <property type="match status" value="1"/>
</dbReference>
<evidence type="ECO:0000256" key="7">
    <source>
        <dbReference type="RuleBase" id="RU000673"/>
    </source>
</evidence>
<dbReference type="EC" id="3.1.1.29" evidence="1 7"/>
<evidence type="ECO:0000256" key="3">
    <source>
        <dbReference type="ARBA" id="ARBA00022801"/>
    </source>
</evidence>
<comment type="catalytic activity">
    <reaction evidence="7">
        <text>an N-acyl-L-alpha-aminoacyl-tRNA + H2O = an N-acyl-L-amino acid + a tRNA + H(+)</text>
        <dbReference type="Rhea" id="RHEA:54448"/>
        <dbReference type="Rhea" id="RHEA-COMP:10123"/>
        <dbReference type="Rhea" id="RHEA-COMP:13883"/>
        <dbReference type="ChEBI" id="CHEBI:15377"/>
        <dbReference type="ChEBI" id="CHEBI:15378"/>
        <dbReference type="ChEBI" id="CHEBI:59874"/>
        <dbReference type="ChEBI" id="CHEBI:78442"/>
        <dbReference type="ChEBI" id="CHEBI:138191"/>
        <dbReference type="EC" id="3.1.1.29"/>
    </reaction>
</comment>
<evidence type="ECO:0000256" key="8">
    <source>
        <dbReference type="RuleBase" id="RU004320"/>
    </source>
</evidence>
<dbReference type="InterPro" id="IPR018171">
    <property type="entry name" value="Pept_tRNA_hydro_CS"/>
</dbReference>
<dbReference type="InterPro" id="IPR001328">
    <property type="entry name" value="Pept_tRNA_hydro"/>
</dbReference>
<sequence length="185" mass="21437">MKLAFIGLGNPGEKYQKNRHNVGFMFLDYLNKGKSEFKFDKYLESEIAKIDLPTTNNQQLTTILAKPQTFMNRTGRAIAKIMRNTYLPPENIFVIHDDLDMRIGQFKIQLGIGPKVHNGLTSIEAAIKTKEFFRIRIGVDNRLHVSDTPGEEYVLSNFTREEREKIEETFPKIFEKLQIIVDNLE</sequence>
<dbReference type="Pfam" id="PF01195">
    <property type="entry name" value="Pept_tRNA_hydro"/>
    <property type="match status" value="1"/>
</dbReference>
<keyword evidence="4" id="KW-0694">RNA-binding</keyword>
<protein>
    <recommendedName>
        <fullName evidence="6 7">Peptidyl-tRNA hydrolase</fullName>
        <ecNumber evidence="1 7">3.1.1.29</ecNumber>
    </recommendedName>
</protein>
<comment type="similarity">
    <text evidence="5 8">Belongs to the PTH family.</text>
</comment>
<gene>
    <name evidence="9" type="ORF">COT97_02425</name>
</gene>
<evidence type="ECO:0000313" key="10">
    <source>
        <dbReference type="Proteomes" id="UP000229901"/>
    </source>
</evidence>
<evidence type="ECO:0000256" key="6">
    <source>
        <dbReference type="ARBA" id="ARBA00050038"/>
    </source>
</evidence>
<evidence type="ECO:0000313" key="9">
    <source>
        <dbReference type="EMBL" id="PIR94225.1"/>
    </source>
</evidence>
<dbReference type="GO" id="GO:0000049">
    <property type="term" value="F:tRNA binding"/>
    <property type="evidence" value="ECO:0007669"/>
    <property type="project" value="UniProtKB-KW"/>
</dbReference>
<dbReference type="PANTHER" id="PTHR17224">
    <property type="entry name" value="PEPTIDYL-TRNA HYDROLASE"/>
    <property type="match status" value="1"/>
</dbReference>
<keyword evidence="2" id="KW-0820">tRNA-binding</keyword>
<dbReference type="NCBIfam" id="TIGR00447">
    <property type="entry name" value="pth"/>
    <property type="match status" value="1"/>
</dbReference>
<organism evidence="9 10">
    <name type="scientific">Candidatus Falkowbacteria bacterium CG10_big_fil_rev_8_21_14_0_10_39_11</name>
    <dbReference type="NCBI Taxonomy" id="1974565"/>
    <lineage>
        <taxon>Bacteria</taxon>
        <taxon>Candidatus Falkowiibacteriota</taxon>
    </lineage>
</organism>
<dbReference type="EMBL" id="PFAP01000012">
    <property type="protein sequence ID" value="PIR94225.1"/>
    <property type="molecule type" value="Genomic_DNA"/>
</dbReference>
<keyword evidence="3 7" id="KW-0378">Hydrolase</keyword>
<dbReference type="PROSITE" id="PS01195">
    <property type="entry name" value="PEPT_TRNA_HYDROL_1"/>
    <property type="match status" value="1"/>
</dbReference>
<dbReference type="GO" id="GO:0004045">
    <property type="term" value="F:peptidyl-tRNA hydrolase activity"/>
    <property type="evidence" value="ECO:0007669"/>
    <property type="project" value="UniProtKB-EC"/>
</dbReference>
<name>A0A2H0V588_9BACT</name>
<evidence type="ECO:0000256" key="1">
    <source>
        <dbReference type="ARBA" id="ARBA00013260"/>
    </source>
</evidence>
<reference evidence="10" key="1">
    <citation type="submission" date="2017-09" db="EMBL/GenBank/DDBJ databases">
        <title>Depth-based differentiation of microbial function through sediment-hosted aquifers and enrichment of novel symbionts in the deep terrestrial subsurface.</title>
        <authorList>
            <person name="Probst A.J."/>
            <person name="Ladd B."/>
            <person name="Jarett J.K."/>
            <person name="Geller-Mcgrath D.E."/>
            <person name="Sieber C.M.K."/>
            <person name="Emerson J.B."/>
            <person name="Anantharaman K."/>
            <person name="Thomas B.C."/>
            <person name="Malmstrom R."/>
            <person name="Stieglmeier M."/>
            <person name="Klingl A."/>
            <person name="Woyke T."/>
            <person name="Ryan C.M."/>
            <person name="Banfield J.F."/>
        </authorList>
    </citation>
    <scope>NUCLEOTIDE SEQUENCE [LARGE SCALE GENOMIC DNA]</scope>
</reference>
<dbReference type="Proteomes" id="UP000229901">
    <property type="component" value="Unassembled WGS sequence"/>
</dbReference>
<accession>A0A2H0V588</accession>
<dbReference type="SUPFAM" id="SSF53178">
    <property type="entry name" value="Peptidyl-tRNA hydrolase-like"/>
    <property type="match status" value="1"/>
</dbReference>
<dbReference type="PANTHER" id="PTHR17224:SF1">
    <property type="entry name" value="PEPTIDYL-TRNA HYDROLASE"/>
    <property type="match status" value="1"/>
</dbReference>
<evidence type="ECO:0000256" key="4">
    <source>
        <dbReference type="ARBA" id="ARBA00022884"/>
    </source>
</evidence>
<comment type="caution">
    <text evidence="9">The sequence shown here is derived from an EMBL/GenBank/DDBJ whole genome shotgun (WGS) entry which is preliminary data.</text>
</comment>
<proteinExistence type="inferred from homology"/>